<reference evidence="3" key="1">
    <citation type="journal article" date="2023" name="PhytoFront">
        <title>Draft Genome Resources of Seven Strains of Tilletia horrida, Causal Agent of Kernel Smut of Rice.</title>
        <authorList>
            <person name="Khanal S."/>
            <person name="Antony Babu S."/>
            <person name="Zhou X.G."/>
        </authorList>
    </citation>
    <scope>NUCLEOTIDE SEQUENCE</scope>
    <source>
        <strain evidence="3">TX3</strain>
    </source>
</reference>
<protein>
    <recommendedName>
        <fullName evidence="2">Trafficking protein particle complex subunit 13 N-terminal domain-containing protein</fullName>
    </recommendedName>
</protein>
<dbReference type="InterPro" id="IPR010378">
    <property type="entry name" value="TRAPPC13"/>
</dbReference>
<name>A0AAN6GCQ3_9BASI</name>
<dbReference type="InterPro" id="IPR055427">
    <property type="entry name" value="TRAPPC13_N"/>
</dbReference>
<evidence type="ECO:0000256" key="1">
    <source>
        <dbReference type="SAM" id="MobiDB-lite"/>
    </source>
</evidence>
<sequence>MSASALQRAASVIGSISGGGGGSAGGSGRSTPTPPAPAATLSRSTSLRNYAQTGGAGAAVGGGTAAAAAAQAGPHSLSLKVMRISAPSLVRAQDRAYFEVPDESFSLPDASESGSSAAAASARARAHASALAQDISSAEAGEMQRLYAAMAQSAAEVSLGEGPSQSNIAAAERALRSAAAADMLSNQNMLGDTAPDPALRDWPTSDVLVLPSSFGTIYLGEAFQAYICLNNESGEPVKDASLVVEIQQADKEEESDTRSIASASSSNPSTVLARVSTAAAHSSNTDGETLSEDDFAQTLLQPQAKLETTVRHDMRKPGGYVLGCTVSYQAWLPAPRMASSFDTSQNVAQGQWVERSFRKSYRFAVPTCPLTVRSKAHTYFPSNTTTEASGLATSAASSPLQDAILLEVQVRNDSPRSLVLERAWLDSDLRSLGLVQSPEAAAMGLGPPFSGWSWESLDRPWLKYAAHNAESATDHGVRTSMSRRHFGLKRDAARQDDDETGLWEDEDQWILPGDVRQFIYRLTPAIVGPDDGDVSTESSQTGDKLLRRLASPTGIRASLPGSAPSGLQTPPMPPPDASVASVLSRALPGSPAKALPSTPTPAPAPANVPLRPMSRASVRSSTPLPPPPAALPMIPLGKLDIAWRMAGSGGEPGRLQTSMLFWRREVREPPPTEGMVGAPAATASSPSSLLHQGAKSPTPAVPLSPYKKYQPRSWRDSLQRTG</sequence>
<organism evidence="3 4">
    <name type="scientific">Tilletia horrida</name>
    <dbReference type="NCBI Taxonomy" id="155126"/>
    <lineage>
        <taxon>Eukaryota</taxon>
        <taxon>Fungi</taxon>
        <taxon>Dikarya</taxon>
        <taxon>Basidiomycota</taxon>
        <taxon>Ustilaginomycotina</taxon>
        <taxon>Exobasidiomycetes</taxon>
        <taxon>Tilletiales</taxon>
        <taxon>Tilletiaceae</taxon>
        <taxon>Tilletia</taxon>
    </lineage>
</organism>
<feature type="compositionally biased region" description="Gly residues" evidence="1">
    <location>
        <begin position="17"/>
        <end position="28"/>
    </location>
</feature>
<dbReference type="PANTHER" id="PTHR13134">
    <property type="entry name" value="TRAFFICKING PROTEIN PARTICLE COMPLEX SUBUNIT 13"/>
    <property type="match status" value="1"/>
</dbReference>
<gene>
    <name evidence="3" type="ORF">OC842_002766</name>
</gene>
<evidence type="ECO:0000313" key="3">
    <source>
        <dbReference type="EMBL" id="KAK0534065.1"/>
    </source>
</evidence>
<comment type="caution">
    <text evidence="3">The sequence shown here is derived from an EMBL/GenBank/DDBJ whole genome shotgun (WGS) entry which is preliminary data.</text>
</comment>
<dbReference type="AlphaFoldDB" id="A0AAN6GCQ3"/>
<dbReference type="EMBL" id="JAPDMQ010000124">
    <property type="protein sequence ID" value="KAK0534065.1"/>
    <property type="molecule type" value="Genomic_DNA"/>
</dbReference>
<evidence type="ECO:0000313" key="4">
    <source>
        <dbReference type="Proteomes" id="UP001176521"/>
    </source>
</evidence>
<evidence type="ECO:0000259" key="2">
    <source>
        <dbReference type="Pfam" id="PF06159"/>
    </source>
</evidence>
<feature type="region of interest" description="Disordered" evidence="1">
    <location>
        <begin position="554"/>
        <end position="608"/>
    </location>
</feature>
<feature type="region of interest" description="Disordered" evidence="1">
    <location>
        <begin position="669"/>
        <end position="722"/>
    </location>
</feature>
<dbReference type="PANTHER" id="PTHR13134:SF3">
    <property type="entry name" value="TRAFFICKING PROTEIN PARTICLE COMPLEX SUBUNIT 13"/>
    <property type="match status" value="1"/>
</dbReference>
<feature type="domain" description="Trafficking protein particle complex subunit 13 N-terminal" evidence="2">
    <location>
        <begin position="198"/>
        <end position="365"/>
    </location>
</feature>
<proteinExistence type="predicted"/>
<keyword evidence="4" id="KW-1185">Reference proteome</keyword>
<feature type="compositionally biased region" description="Basic and acidic residues" evidence="1">
    <location>
        <begin position="713"/>
        <end position="722"/>
    </location>
</feature>
<feature type="region of interest" description="Disordered" evidence="1">
    <location>
        <begin position="17"/>
        <end position="43"/>
    </location>
</feature>
<accession>A0AAN6GCQ3</accession>
<feature type="compositionally biased region" description="Low complexity" evidence="1">
    <location>
        <begin position="678"/>
        <end position="688"/>
    </location>
</feature>
<dbReference type="Pfam" id="PF06159">
    <property type="entry name" value="TRAPPC13_N"/>
    <property type="match status" value="1"/>
</dbReference>
<dbReference type="GO" id="GO:1990072">
    <property type="term" value="C:TRAPPIII protein complex"/>
    <property type="evidence" value="ECO:0007669"/>
    <property type="project" value="TreeGrafter"/>
</dbReference>
<dbReference type="Proteomes" id="UP001176521">
    <property type="component" value="Unassembled WGS sequence"/>
</dbReference>